<proteinExistence type="inferred from homology"/>
<keyword evidence="6 7" id="KW-0269">Exonuclease</keyword>
<sequence length="420" mass="46880">MRILHTSDWHLGQYFYGKSRAVEHQGFLSWLLEQVSTFSVDLVVVAGDIFDTGTPPSYAREMYFDFVVQLNRLGCQLLILAGNHDSVAMLGESKQLLAHLSTRVIPAVSEDLNQQVFVVKNKQGDDALVVCAIPYIRPRDVIKSRAGQSAQEKQQVLQQAISKHYHSLYRRAEQLATEAADGRREEKLPIMATGHLTALGVSASESVRDIYIGTLEAFPAREFPEADYIALGHIHRGQKVAKTEHIRYSGSPLALSFDEAGQGKQVLLADFDGGVLDKVTPLEIPCFQPLFMVKTSLESLGQEIRQLAAEHGEELQPGQTLWLDIEINSGDYLLDLQGQIDVLLEDLPIEVLRIRRSKKSRQSLSAGGDKITLDELSVTDVFTSRLAQEDWQTDEELVRKQRLTALFLQTAESVKTEQGL</sequence>
<evidence type="ECO:0000256" key="4">
    <source>
        <dbReference type="ARBA" id="ARBA00022722"/>
    </source>
</evidence>
<keyword evidence="5 7" id="KW-0378">Hydrolase</keyword>
<dbReference type="EMBL" id="CP059733">
    <property type="protein sequence ID" value="WDE02989.1"/>
    <property type="molecule type" value="Genomic_DNA"/>
</dbReference>
<dbReference type="Pfam" id="PF00149">
    <property type="entry name" value="Metallophos"/>
    <property type="match status" value="1"/>
</dbReference>
<keyword evidence="11" id="KW-1185">Reference proteome</keyword>
<dbReference type="Gene3D" id="3.60.21.10">
    <property type="match status" value="1"/>
</dbReference>
<evidence type="ECO:0000313" key="10">
    <source>
        <dbReference type="EMBL" id="WDE02989.1"/>
    </source>
</evidence>
<evidence type="ECO:0000256" key="7">
    <source>
        <dbReference type="RuleBase" id="RU363069"/>
    </source>
</evidence>
<dbReference type="NCBIfam" id="TIGR00619">
    <property type="entry name" value="sbcd"/>
    <property type="match status" value="1"/>
</dbReference>
<organism evidence="10 11">
    <name type="scientific">Thalassomonas viridans</name>
    <dbReference type="NCBI Taxonomy" id="137584"/>
    <lineage>
        <taxon>Bacteria</taxon>
        <taxon>Pseudomonadati</taxon>
        <taxon>Pseudomonadota</taxon>
        <taxon>Gammaproteobacteria</taxon>
        <taxon>Alteromonadales</taxon>
        <taxon>Colwelliaceae</taxon>
        <taxon>Thalassomonas</taxon>
    </lineage>
</organism>
<evidence type="ECO:0000256" key="3">
    <source>
        <dbReference type="ARBA" id="ARBA00013365"/>
    </source>
</evidence>
<dbReference type="GO" id="GO:0006260">
    <property type="term" value="P:DNA replication"/>
    <property type="evidence" value="ECO:0007669"/>
    <property type="project" value="UniProtKB-KW"/>
</dbReference>
<dbReference type="RefSeq" id="WP_274038299.1">
    <property type="nucleotide sequence ID" value="NZ_CP059733.1"/>
</dbReference>
<dbReference type="InterPro" id="IPR041796">
    <property type="entry name" value="Mre11_N"/>
</dbReference>
<keyword evidence="4 7" id="KW-0540">Nuclease</keyword>
<keyword evidence="7" id="KW-0255">Endonuclease</keyword>
<dbReference type="InterPro" id="IPR050535">
    <property type="entry name" value="DNA_Repair-Maintenance_Comp"/>
</dbReference>
<dbReference type="Gene3D" id="3.30.160.720">
    <property type="match status" value="1"/>
</dbReference>
<keyword evidence="7" id="KW-0233">DNA recombination</keyword>
<dbReference type="Pfam" id="PF12320">
    <property type="entry name" value="SbcD_C"/>
    <property type="match status" value="1"/>
</dbReference>
<feature type="domain" description="Nuclease SbcCD subunit D C-terminal" evidence="9">
    <location>
        <begin position="286"/>
        <end position="389"/>
    </location>
</feature>
<dbReference type="SUPFAM" id="SSF56300">
    <property type="entry name" value="Metallo-dependent phosphatases"/>
    <property type="match status" value="1"/>
</dbReference>
<evidence type="ECO:0000256" key="5">
    <source>
        <dbReference type="ARBA" id="ARBA00022801"/>
    </source>
</evidence>
<dbReference type="InterPro" id="IPR004843">
    <property type="entry name" value="Calcineurin-like_PHP"/>
</dbReference>
<comment type="function">
    <text evidence="7">SbcCD cleaves DNA hairpin structures. These structures can inhibit DNA replication and are intermediates in certain DNA recombination reactions. The complex acts as a 3'-&gt;5' double strand exonuclease that can open hairpins. It also has a 5' single-strand endonuclease activity.</text>
</comment>
<evidence type="ECO:0000259" key="9">
    <source>
        <dbReference type="Pfam" id="PF12320"/>
    </source>
</evidence>
<dbReference type="KEGG" id="tvd:SG34_016250"/>
<dbReference type="CDD" id="cd00840">
    <property type="entry name" value="MPP_Mre11_N"/>
    <property type="match status" value="1"/>
</dbReference>
<protein>
    <recommendedName>
        <fullName evidence="3 7">Nuclease SbcCD subunit D</fullName>
    </recommendedName>
</protein>
<dbReference type="InterPro" id="IPR026843">
    <property type="entry name" value="SbcD_C"/>
</dbReference>
<dbReference type="InterPro" id="IPR004593">
    <property type="entry name" value="SbcD"/>
</dbReference>
<dbReference type="GO" id="GO:0004519">
    <property type="term" value="F:endonuclease activity"/>
    <property type="evidence" value="ECO:0007669"/>
    <property type="project" value="UniProtKB-KW"/>
</dbReference>
<name>A0AAE9YZ12_9GAMM</name>
<keyword evidence="7" id="KW-0235">DNA replication</keyword>
<reference evidence="10 11" key="2">
    <citation type="journal article" date="2022" name="Mar. Drugs">
        <title>Bioassay-Guided Fractionation Leads to the Detection of Cholic Acid Generated by the Rare Thalassomonas sp.</title>
        <authorList>
            <person name="Pheiffer F."/>
            <person name="Schneider Y.K."/>
            <person name="Hansen E.H."/>
            <person name="Andersen J.H."/>
            <person name="Isaksson J."/>
            <person name="Busche T."/>
            <person name="R C."/>
            <person name="Kalinowski J."/>
            <person name="Zyl L.V."/>
            <person name="Trindade M."/>
        </authorList>
    </citation>
    <scope>NUCLEOTIDE SEQUENCE [LARGE SCALE GENOMIC DNA]</scope>
    <source>
        <strain evidence="10 11">XOM25</strain>
    </source>
</reference>
<reference evidence="10 11" key="1">
    <citation type="journal article" date="2015" name="Genome Announc.">
        <title>Draft Genome Sequences of Marine Isolates of Thalassomonas viridans and Thalassomonas actiniarum.</title>
        <authorList>
            <person name="Olonade I."/>
            <person name="van Zyl L.J."/>
            <person name="Trindade M."/>
        </authorList>
    </citation>
    <scope>NUCLEOTIDE SEQUENCE [LARGE SCALE GENOMIC DNA]</scope>
    <source>
        <strain evidence="10 11">XOM25</strain>
    </source>
</reference>
<dbReference type="AlphaFoldDB" id="A0AAE9YZ12"/>
<accession>A0AAE9YZ12</accession>
<dbReference type="NCBIfam" id="NF008206">
    <property type="entry name" value="PRK10966.1"/>
    <property type="match status" value="1"/>
</dbReference>
<dbReference type="InterPro" id="IPR029052">
    <property type="entry name" value="Metallo-depent_PP-like"/>
</dbReference>
<dbReference type="Proteomes" id="UP000032352">
    <property type="component" value="Chromosome"/>
</dbReference>
<evidence type="ECO:0000256" key="1">
    <source>
        <dbReference type="ARBA" id="ARBA00010555"/>
    </source>
</evidence>
<dbReference type="GO" id="GO:0008408">
    <property type="term" value="F:3'-5' exonuclease activity"/>
    <property type="evidence" value="ECO:0007669"/>
    <property type="project" value="InterPro"/>
</dbReference>
<dbReference type="GO" id="GO:0006310">
    <property type="term" value="P:DNA recombination"/>
    <property type="evidence" value="ECO:0007669"/>
    <property type="project" value="UniProtKB-KW"/>
</dbReference>
<dbReference type="PANTHER" id="PTHR30337">
    <property type="entry name" value="COMPONENT OF ATP-DEPENDENT DSDNA EXONUCLEASE"/>
    <property type="match status" value="1"/>
</dbReference>
<feature type="domain" description="Calcineurin-like phosphoesterase" evidence="8">
    <location>
        <begin position="1"/>
        <end position="236"/>
    </location>
</feature>
<comment type="similarity">
    <text evidence="1 7">Belongs to the SbcD family.</text>
</comment>
<evidence type="ECO:0000313" key="11">
    <source>
        <dbReference type="Proteomes" id="UP000032352"/>
    </source>
</evidence>
<dbReference type="PANTHER" id="PTHR30337:SF0">
    <property type="entry name" value="NUCLEASE SBCCD SUBUNIT D"/>
    <property type="match status" value="1"/>
</dbReference>
<evidence type="ECO:0000259" key="8">
    <source>
        <dbReference type="Pfam" id="PF00149"/>
    </source>
</evidence>
<gene>
    <name evidence="7 10" type="primary">sbcD</name>
    <name evidence="10" type="ORF">SG34_016250</name>
</gene>
<evidence type="ECO:0000256" key="2">
    <source>
        <dbReference type="ARBA" id="ARBA00011322"/>
    </source>
</evidence>
<evidence type="ECO:0000256" key="6">
    <source>
        <dbReference type="ARBA" id="ARBA00022839"/>
    </source>
</evidence>
<comment type="subunit">
    <text evidence="2 7">Heterodimer of SbcC and SbcD.</text>
</comment>